<feature type="transmembrane region" description="Helical" evidence="6">
    <location>
        <begin position="69"/>
        <end position="88"/>
    </location>
</feature>
<evidence type="ECO:0000256" key="1">
    <source>
        <dbReference type="ARBA" id="ARBA00004141"/>
    </source>
</evidence>
<dbReference type="Gene3D" id="1.10.3730.20">
    <property type="match status" value="1"/>
</dbReference>
<dbReference type="AlphaFoldDB" id="A0A2T0UB50"/>
<dbReference type="GO" id="GO:0016020">
    <property type="term" value="C:membrane"/>
    <property type="evidence" value="ECO:0007669"/>
    <property type="project" value="UniProtKB-SubCell"/>
</dbReference>
<feature type="transmembrane region" description="Helical" evidence="6">
    <location>
        <begin position="260"/>
        <end position="276"/>
    </location>
</feature>
<dbReference type="InterPro" id="IPR050638">
    <property type="entry name" value="AA-Vitamin_Transporters"/>
</dbReference>
<dbReference type="PANTHER" id="PTHR32322">
    <property type="entry name" value="INNER MEMBRANE TRANSPORTER"/>
    <property type="match status" value="1"/>
</dbReference>
<dbReference type="InterPro" id="IPR000620">
    <property type="entry name" value="EamA_dom"/>
</dbReference>
<keyword evidence="4 6" id="KW-1133">Transmembrane helix</keyword>
<organism evidence="8 9">
    <name type="scientific">Arcticibacter pallidicorallinus</name>
    <dbReference type="NCBI Taxonomy" id="1259464"/>
    <lineage>
        <taxon>Bacteria</taxon>
        <taxon>Pseudomonadati</taxon>
        <taxon>Bacteroidota</taxon>
        <taxon>Sphingobacteriia</taxon>
        <taxon>Sphingobacteriales</taxon>
        <taxon>Sphingobacteriaceae</taxon>
        <taxon>Arcticibacter</taxon>
    </lineage>
</organism>
<sequence length="308" mass="33854">MENKKPSLLLVVIAFATVYVVWGSTYFFIQRAVHEIPPFLMGFIRFVTAGLIMMGWCVARGEKVFKREYILPSALTGFLLLFIGNGAVIWAEQYIPSVVVAIMVSSSPIWFVLLDKSKWYINFNSMSTVIGLIIGFGGVILLFWDQVSEIFAAGGDQNRLPALLLLLLASISWSAGSLYSKYKSKGGSAAVNTAWQMTFGGLAFLPGSLIQGEWTSIAWSTVSIEAWSSLVYLILMGSIAAFSAYVWLLQVRTATQVSTYAYVNPVIAVLLGVFFANEHVSFIQIIGLTVILGSVLLINLAKYRKSIP</sequence>
<comment type="caution">
    <text evidence="8">The sequence shown here is derived from an EMBL/GenBank/DDBJ whole genome shotgun (WGS) entry which is preliminary data.</text>
</comment>
<feature type="transmembrane region" description="Helical" evidence="6">
    <location>
        <begin position="230"/>
        <end position="248"/>
    </location>
</feature>
<evidence type="ECO:0000256" key="2">
    <source>
        <dbReference type="ARBA" id="ARBA00007362"/>
    </source>
</evidence>
<evidence type="ECO:0000256" key="6">
    <source>
        <dbReference type="SAM" id="Phobius"/>
    </source>
</evidence>
<dbReference type="PANTHER" id="PTHR32322:SF2">
    <property type="entry name" value="EAMA DOMAIN-CONTAINING PROTEIN"/>
    <property type="match status" value="1"/>
</dbReference>
<reference evidence="8 9" key="1">
    <citation type="submission" date="2018-03" db="EMBL/GenBank/DDBJ databases">
        <title>Genomic Encyclopedia of Type Strains, Phase III (KMG-III): the genomes of soil and plant-associated and newly described type strains.</title>
        <authorList>
            <person name="Whitman W."/>
        </authorList>
    </citation>
    <scope>NUCLEOTIDE SEQUENCE [LARGE SCALE GENOMIC DNA]</scope>
    <source>
        <strain evidence="8 9">CGMCC 1.9313</strain>
    </source>
</reference>
<gene>
    <name evidence="8" type="ORF">B0I27_10187</name>
</gene>
<proteinExistence type="inferred from homology"/>
<comment type="subcellular location">
    <subcellularLocation>
        <location evidence="1">Membrane</location>
        <topology evidence="1">Multi-pass membrane protein</topology>
    </subcellularLocation>
</comment>
<dbReference type="OrthoDB" id="9812547at2"/>
<dbReference type="Pfam" id="PF00892">
    <property type="entry name" value="EamA"/>
    <property type="match status" value="2"/>
</dbReference>
<evidence type="ECO:0000256" key="3">
    <source>
        <dbReference type="ARBA" id="ARBA00022692"/>
    </source>
</evidence>
<evidence type="ECO:0000256" key="4">
    <source>
        <dbReference type="ARBA" id="ARBA00022989"/>
    </source>
</evidence>
<feature type="domain" description="EamA" evidence="7">
    <location>
        <begin position="12"/>
        <end position="143"/>
    </location>
</feature>
<feature type="transmembrane region" description="Helical" evidence="6">
    <location>
        <begin position="39"/>
        <end position="57"/>
    </location>
</feature>
<feature type="transmembrane region" description="Helical" evidence="6">
    <location>
        <begin position="191"/>
        <end position="210"/>
    </location>
</feature>
<feature type="domain" description="EamA" evidence="7">
    <location>
        <begin position="161"/>
        <end position="299"/>
    </location>
</feature>
<dbReference type="Proteomes" id="UP000238034">
    <property type="component" value="Unassembled WGS sequence"/>
</dbReference>
<evidence type="ECO:0000259" key="7">
    <source>
        <dbReference type="Pfam" id="PF00892"/>
    </source>
</evidence>
<keyword evidence="9" id="KW-1185">Reference proteome</keyword>
<feature type="transmembrane region" description="Helical" evidence="6">
    <location>
        <begin position="160"/>
        <end position="179"/>
    </location>
</feature>
<protein>
    <submittedName>
        <fullName evidence="8">Drug/metabolite transporter (DMT)-like permease</fullName>
    </submittedName>
</protein>
<keyword evidence="5 6" id="KW-0472">Membrane</keyword>
<evidence type="ECO:0000313" key="8">
    <source>
        <dbReference type="EMBL" id="PRY55122.1"/>
    </source>
</evidence>
<evidence type="ECO:0000313" key="9">
    <source>
        <dbReference type="Proteomes" id="UP000238034"/>
    </source>
</evidence>
<comment type="similarity">
    <text evidence="2">Belongs to the EamA transporter family.</text>
</comment>
<evidence type="ECO:0000256" key="5">
    <source>
        <dbReference type="ARBA" id="ARBA00023136"/>
    </source>
</evidence>
<feature type="transmembrane region" description="Helical" evidence="6">
    <location>
        <begin position="126"/>
        <end position="144"/>
    </location>
</feature>
<dbReference type="SUPFAM" id="SSF103481">
    <property type="entry name" value="Multidrug resistance efflux transporter EmrE"/>
    <property type="match status" value="2"/>
</dbReference>
<name>A0A2T0UB50_9SPHI</name>
<dbReference type="InterPro" id="IPR037185">
    <property type="entry name" value="EmrE-like"/>
</dbReference>
<keyword evidence="3 6" id="KW-0812">Transmembrane</keyword>
<feature type="transmembrane region" description="Helical" evidence="6">
    <location>
        <begin position="94"/>
        <end position="114"/>
    </location>
</feature>
<accession>A0A2T0UB50</accession>
<dbReference type="EMBL" id="PVTH01000001">
    <property type="protein sequence ID" value="PRY55122.1"/>
    <property type="molecule type" value="Genomic_DNA"/>
</dbReference>
<feature type="transmembrane region" description="Helical" evidence="6">
    <location>
        <begin position="282"/>
        <end position="301"/>
    </location>
</feature>
<dbReference type="RefSeq" id="WP_106290295.1">
    <property type="nucleotide sequence ID" value="NZ_PVTH01000001.1"/>
</dbReference>